<dbReference type="Proteomes" id="UP001162501">
    <property type="component" value="Chromosome 14"/>
</dbReference>
<proteinExistence type="predicted"/>
<reference evidence="1" key="2">
    <citation type="submission" date="2025-03" db="EMBL/GenBank/DDBJ databases">
        <authorList>
            <consortium name="ELIXIR-Norway"/>
            <consortium name="Elixir Norway"/>
        </authorList>
    </citation>
    <scope>NUCLEOTIDE SEQUENCE</scope>
</reference>
<evidence type="ECO:0000313" key="2">
    <source>
        <dbReference type="Proteomes" id="UP001162501"/>
    </source>
</evidence>
<name>A0AC59YF85_RANTA</name>
<sequence length="376" mass="40889">MVTAALLYVLGHSENTTRDLRCFLEVPAGSGPRRFLLQSPGSGPNHTVHAQSVATAGPQGHHPAACRAHSPLPSQAACHTSPEPRVRVLKGRARTRESGSVLLGQACPAWHTCVCHACARTPPPSGPRGPLCVLGARASASPALVRLHAAPTPPMPKLLDAFLQPRRPDCPALAQRRGVSGGGWFLRDLNHVFRQFRWRGTERLFSAQFNMIGRCLWAGDTAHRAHVSRLPHTKRHTAPTVGPVEGAGTERKTERHENPRVLASHPHRGPKGSSESHRERHVCCGDGAAKTYTLLVEMQNSGATRGVLQKHPRRRPSSSGSAQEKGKSCEDARSSIVRERPEGETMRRVDEWSVHSWLGDTPGRWEGKSTDARGTV</sequence>
<reference evidence="1" key="1">
    <citation type="submission" date="2023-05" db="EMBL/GenBank/DDBJ databases">
        <authorList>
            <consortium name="ELIXIR-Norway"/>
        </authorList>
    </citation>
    <scope>NUCLEOTIDE SEQUENCE</scope>
</reference>
<accession>A0AC59YF85</accession>
<organism evidence="1 2">
    <name type="scientific">Rangifer tarandus platyrhynchus</name>
    <name type="common">Svalbard reindeer</name>
    <dbReference type="NCBI Taxonomy" id="3082113"/>
    <lineage>
        <taxon>Eukaryota</taxon>
        <taxon>Metazoa</taxon>
        <taxon>Chordata</taxon>
        <taxon>Craniata</taxon>
        <taxon>Vertebrata</taxon>
        <taxon>Euteleostomi</taxon>
        <taxon>Mammalia</taxon>
        <taxon>Eutheria</taxon>
        <taxon>Laurasiatheria</taxon>
        <taxon>Artiodactyla</taxon>
        <taxon>Ruminantia</taxon>
        <taxon>Pecora</taxon>
        <taxon>Cervidae</taxon>
        <taxon>Odocoileinae</taxon>
        <taxon>Rangifer</taxon>
    </lineage>
</organism>
<dbReference type="EMBL" id="OX596098">
    <property type="protein sequence ID" value="CAM9649787.1"/>
    <property type="molecule type" value="Genomic_DNA"/>
</dbReference>
<evidence type="ECO:0000313" key="1">
    <source>
        <dbReference type="EMBL" id="CAM9649787.1"/>
    </source>
</evidence>
<protein>
    <submittedName>
        <fullName evidence="1">Uncharacterized protein</fullName>
    </submittedName>
</protein>
<gene>
    <name evidence="1" type="ORF">MRATA1EN22A_LOCUS5503</name>
</gene>